<reference evidence="11 12" key="1">
    <citation type="submission" date="2018-05" db="EMBL/GenBank/DDBJ databases">
        <title>Genomic Encyclopedia of Type Strains, Phase IV (KMG-IV): sequencing the most valuable type-strain genomes for metagenomic binning, comparative biology and taxonomic classification.</title>
        <authorList>
            <person name="Goeker M."/>
        </authorList>
    </citation>
    <scope>NUCLEOTIDE SEQUENCE [LARGE SCALE GENOMIC DNA]</scope>
    <source>
        <strain evidence="11 12">DSM 24906</strain>
    </source>
</reference>
<dbReference type="GO" id="GO:0005886">
    <property type="term" value="C:plasma membrane"/>
    <property type="evidence" value="ECO:0007669"/>
    <property type="project" value="UniProtKB-SubCell"/>
</dbReference>
<dbReference type="Pfam" id="PF00571">
    <property type="entry name" value="CBS"/>
    <property type="match status" value="2"/>
</dbReference>
<comment type="function">
    <text evidence="9">Acts as a magnesium transporter.</text>
</comment>
<comment type="caution">
    <text evidence="11">The sequence shown here is derived from an EMBL/GenBank/DDBJ whole genome shotgun (WGS) entry which is preliminary data.</text>
</comment>
<keyword evidence="9" id="KW-1003">Cell membrane</keyword>
<dbReference type="InterPro" id="IPR000644">
    <property type="entry name" value="CBS_dom"/>
</dbReference>
<evidence type="ECO:0000256" key="9">
    <source>
        <dbReference type="RuleBase" id="RU362011"/>
    </source>
</evidence>
<feature type="domain" description="CBS" evidence="10">
    <location>
        <begin position="135"/>
        <end position="198"/>
    </location>
</feature>
<dbReference type="NCBIfam" id="TIGR00400">
    <property type="entry name" value="mgtE"/>
    <property type="match status" value="1"/>
</dbReference>
<dbReference type="EMBL" id="QGGI01000002">
    <property type="protein sequence ID" value="PWJ96229.1"/>
    <property type="molecule type" value="Genomic_DNA"/>
</dbReference>
<dbReference type="Proteomes" id="UP000245921">
    <property type="component" value="Unassembled WGS sequence"/>
</dbReference>
<comment type="similarity">
    <text evidence="2 9">Belongs to the SLC41A transporter family.</text>
</comment>
<evidence type="ECO:0000256" key="8">
    <source>
        <dbReference type="PROSITE-ProRule" id="PRU00703"/>
    </source>
</evidence>
<evidence type="ECO:0000259" key="10">
    <source>
        <dbReference type="PROSITE" id="PS51371"/>
    </source>
</evidence>
<dbReference type="GO" id="GO:0046872">
    <property type="term" value="F:metal ion binding"/>
    <property type="evidence" value="ECO:0007669"/>
    <property type="project" value="UniProtKB-KW"/>
</dbReference>
<dbReference type="GO" id="GO:0015095">
    <property type="term" value="F:magnesium ion transmembrane transporter activity"/>
    <property type="evidence" value="ECO:0007669"/>
    <property type="project" value="UniProtKB-UniRule"/>
</dbReference>
<keyword evidence="5 9" id="KW-0460">Magnesium</keyword>
<gene>
    <name evidence="11" type="ORF">C7380_102146</name>
</gene>
<evidence type="ECO:0000256" key="5">
    <source>
        <dbReference type="ARBA" id="ARBA00022842"/>
    </source>
</evidence>
<feature type="transmembrane region" description="Helical" evidence="9">
    <location>
        <begin position="357"/>
        <end position="377"/>
    </location>
</feature>
<feature type="domain" description="CBS" evidence="10">
    <location>
        <begin position="199"/>
        <end position="255"/>
    </location>
</feature>
<keyword evidence="9" id="KW-0479">Metal-binding</keyword>
<dbReference type="Gene3D" id="1.10.357.20">
    <property type="entry name" value="SLC41 divalent cation transporters, integral membrane domain"/>
    <property type="match status" value="1"/>
</dbReference>
<dbReference type="Pfam" id="PF01769">
    <property type="entry name" value="MgtE"/>
    <property type="match status" value="1"/>
</dbReference>
<accession>A0AA45C8S2</accession>
<keyword evidence="8" id="KW-0129">CBS domain</keyword>
<dbReference type="CDD" id="cd04606">
    <property type="entry name" value="CBS_pair_Mg_transporter"/>
    <property type="match status" value="1"/>
</dbReference>
<feature type="transmembrane region" description="Helical" evidence="9">
    <location>
        <begin position="383"/>
        <end position="410"/>
    </location>
</feature>
<dbReference type="SMART" id="SM00924">
    <property type="entry name" value="MgtE_N"/>
    <property type="match status" value="1"/>
</dbReference>
<keyword evidence="6 9" id="KW-1133">Transmembrane helix</keyword>
<dbReference type="Gene3D" id="3.10.580.10">
    <property type="entry name" value="CBS-domain"/>
    <property type="match status" value="1"/>
</dbReference>
<sequence>MKIEMTVDIKKLIDLKQFKVLKELISEQSVPYIVEILEELEAEEKIVVFRLLPKDIAAVVFTELEIDDQKKLLALFKEEKLKEIIINMEPDDRVEIFEELPANVVKNLLNYLSPQERDQTLILLNYPQDSAGRIMTPDFFDLKEDLTVSEALKNIRTYGNEKETIYTLFIINHNRKLEGVIELKDLIFADDDKLIKDIMNKEFVYVKAYENEEEVAKIMKDYDLLALPVTDSEKRLIGIITIDDIVDIIEDSVTEDIQKMAGMGVTDTSYLHTSTWKLIKSRVIWLIMLLLLESTAAFIIDGYSHVLQKVTILAAFIPTINAMGGNAGSQMSAIIIRSIALGELEFKDMKRVFFKELLIGSIMGVILSIVMGFRAFVNTQNPMIILSLSISLIIVVIVSNLLGAILPFIAKKLKLDPALISGPLISTLMDVISMTVYFSVALSLLKDFI</sequence>
<dbReference type="Pfam" id="PF03448">
    <property type="entry name" value="MgtE_N"/>
    <property type="match status" value="1"/>
</dbReference>
<evidence type="ECO:0000256" key="4">
    <source>
        <dbReference type="ARBA" id="ARBA00022692"/>
    </source>
</evidence>
<dbReference type="InterPro" id="IPR006667">
    <property type="entry name" value="SLC41_membr_dom"/>
</dbReference>
<dbReference type="RefSeq" id="WP_109603849.1">
    <property type="nucleotide sequence ID" value="NZ_JAMHJO010000001.1"/>
</dbReference>
<dbReference type="InterPro" id="IPR036739">
    <property type="entry name" value="SLC41_membr_dom_sf"/>
</dbReference>
<keyword evidence="4 9" id="KW-0812">Transmembrane</keyword>
<dbReference type="PANTHER" id="PTHR43773:SF1">
    <property type="entry name" value="MAGNESIUM TRANSPORTER MGTE"/>
    <property type="match status" value="1"/>
</dbReference>
<evidence type="ECO:0000256" key="2">
    <source>
        <dbReference type="ARBA" id="ARBA00009749"/>
    </source>
</evidence>
<dbReference type="PANTHER" id="PTHR43773">
    <property type="entry name" value="MAGNESIUM TRANSPORTER MGTE"/>
    <property type="match status" value="1"/>
</dbReference>
<evidence type="ECO:0000313" key="12">
    <source>
        <dbReference type="Proteomes" id="UP000245921"/>
    </source>
</evidence>
<evidence type="ECO:0000256" key="6">
    <source>
        <dbReference type="ARBA" id="ARBA00022989"/>
    </source>
</evidence>
<dbReference type="PROSITE" id="PS51371">
    <property type="entry name" value="CBS"/>
    <property type="match status" value="2"/>
</dbReference>
<dbReference type="SUPFAM" id="SSF161093">
    <property type="entry name" value="MgtE membrane domain-like"/>
    <property type="match status" value="1"/>
</dbReference>
<comment type="subcellular location">
    <subcellularLocation>
        <location evidence="9">Cell membrane</location>
        <topology evidence="9">Multi-pass membrane protein</topology>
    </subcellularLocation>
    <subcellularLocation>
        <location evidence="1">Membrane</location>
        <topology evidence="1">Multi-pass membrane protein</topology>
    </subcellularLocation>
</comment>
<dbReference type="InterPro" id="IPR006668">
    <property type="entry name" value="Mg_transptr_MgtE_intracell_dom"/>
</dbReference>
<feature type="transmembrane region" description="Helical" evidence="9">
    <location>
        <begin position="283"/>
        <end position="300"/>
    </location>
</feature>
<proteinExistence type="inferred from homology"/>
<dbReference type="InterPro" id="IPR038076">
    <property type="entry name" value="MgtE_N_sf"/>
</dbReference>
<protein>
    <recommendedName>
        <fullName evidence="9">Magnesium transporter MgtE</fullName>
    </recommendedName>
</protein>
<dbReference type="InterPro" id="IPR006669">
    <property type="entry name" value="MgtE_transporter"/>
</dbReference>
<comment type="subunit">
    <text evidence="9">Homodimer.</text>
</comment>
<name>A0AA45C8S2_9BACT</name>
<dbReference type="SMART" id="SM00116">
    <property type="entry name" value="CBS"/>
    <property type="match status" value="2"/>
</dbReference>
<dbReference type="Gene3D" id="1.25.60.10">
    <property type="entry name" value="MgtE N-terminal domain-like"/>
    <property type="match status" value="1"/>
</dbReference>
<evidence type="ECO:0000256" key="1">
    <source>
        <dbReference type="ARBA" id="ARBA00004141"/>
    </source>
</evidence>
<evidence type="ECO:0000256" key="3">
    <source>
        <dbReference type="ARBA" id="ARBA00022448"/>
    </source>
</evidence>
<dbReference type="SUPFAM" id="SSF54631">
    <property type="entry name" value="CBS-domain pair"/>
    <property type="match status" value="1"/>
</dbReference>
<organism evidence="11 12">
    <name type="scientific">Oceanotoga teriensis</name>
    <dbReference type="NCBI Taxonomy" id="515440"/>
    <lineage>
        <taxon>Bacteria</taxon>
        <taxon>Thermotogati</taxon>
        <taxon>Thermotogota</taxon>
        <taxon>Thermotogae</taxon>
        <taxon>Petrotogales</taxon>
        <taxon>Petrotogaceae</taxon>
        <taxon>Oceanotoga</taxon>
    </lineage>
</organism>
<dbReference type="AlphaFoldDB" id="A0AA45C8S2"/>
<feature type="transmembrane region" description="Helical" evidence="9">
    <location>
        <begin position="312"/>
        <end position="336"/>
    </location>
</feature>
<evidence type="ECO:0000256" key="7">
    <source>
        <dbReference type="ARBA" id="ARBA00023136"/>
    </source>
</evidence>
<keyword evidence="7 9" id="KW-0472">Membrane</keyword>
<keyword evidence="3 9" id="KW-0813">Transport</keyword>
<evidence type="ECO:0000313" key="11">
    <source>
        <dbReference type="EMBL" id="PWJ96229.1"/>
    </source>
</evidence>
<dbReference type="SUPFAM" id="SSF158791">
    <property type="entry name" value="MgtE N-terminal domain-like"/>
    <property type="match status" value="1"/>
</dbReference>
<feature type="transmembrane region" description="Helical" evidence="9">
    <location>
        <begin position="422"/>
        <end position="445"/>
    </location>
</feature>
<dbReference type="InterPro" id="IPR046342">
    <property type="entry name" value="CBS_dom_sf"/>
</dbReference>
<keyword evidence="12" id="KW-1185">Reference proteome</keyword>